<dbReference type="STRING" id="270498.CHK_2059"/>
<keyword evidence="2" id="KW-1185">Reference proteome</keyword>
<evidence type="ECO:0000313" key="1">
    <source>
        <dbReference type="EMBL" id="KKI50467.1"/>
    </source>
</evidence>
<protein>
    <submittedName>
        <fullName evidence="1">Uncharacterized protein</fullName>
    </submittedName>
</protein>
<comment type="caution">
    <text evidence="1">The sequence shown here is derived from an EMBL/GenBank/DDBJ whole genome shotgun (WGS) entry which is preliminary data.</text>
</comment>
<gene>
    <name evidence="1" type="ORF">CHK_2059</name>
</gene>
<organism evidence="1 2">
    <name type="scientific">Christensenella hongkongensis</name>
    <dbReference type="NCBI Taxonomy" id="270498"/>
    <lineage>
        <taxon>Bacteria</taxon>
        <taxon>Bacillati</taxon>
        <taxon>Bacillota</taxon>
        <taxon>Clostridia</taxon>
        <taxon>Christensenellales</taxon>
        <taxon>Christensenellaceae</taxon>
        <taxon>Christensenella</taxon>
    </lineage>
</organism>
<dbReference type="AlphaFoldDB" id="A0A0M2NJ50"/>
<dbReference type="Proteomes" id="UP000034076">
    <property type="component" value="Unassembled WGS sequence"/>
</dbReference>
<reference evidence="1 2" key="1">
    <citation type="submission" date="2015-04" db="EMBL/GenBank/DDBJ databases">
        <title>Draft genome sequence of bacteremic isolate Catabacter hongkongensis type strain HKU16T.</title>
        <authorList>
            <person name="Lau S.K."/>
            <person name="Teng J.L."/>
            <person name="Huang Y."/>
            <person name="Curreem S.O."/>
            <person name="Tsui S.K."/>
            <person name="Woo P.C."/>
        </authorList>
    </citation>
    <scope>NUCLEOTIDE SEQUENCE [LARGE SCALE GENOMIC DNA]</scope>
    <source>
        <strain evidence="1 2">HKU16</strain>
    </source>
</reference>
<name>A0A0M2NJ50_9FIRM</name>
<accession>A0A0M2NJ50</accession>
<dbReference type="EMBL" id="LAYJ01000111">
    <property type="protein sequence ID" value="KKI50467.1"/>
    <property type="molecule type" value="Genomic_DNA"/>
</dbReference>
<proteinExistence type="predicted"/>
<sequence length="48" mass="5882">MLQLYSEKLQEIGGRQIVDRVTDILTEEKNQWDKRIKRLRKLKKQNKL</sequence>
<evidence type="ECO:0000313" key="2">
    <source>
        <dbReference type="Proteomes" id="UP000034076"/>
    </source>
</evidence>